<dbReference type="GeneID" id="5486883"/>
<keyword evidence="1" id="KW-0472">Membrane</keyword>
<protein>
    <submittedName>
        <fullName evidence="2">Uncharacterized protein</fullName>
    </submittedName>
</protein>
<gene>
    <name evidence="2" type="ORF">SS1G_08437</name>
</gene>
<dbReference type="InParanoid" id="A7ESY2"/>
<feature type="transmembrane region" description="Helical" evidence="1">
    <location>
        <begin position="21"/>
        <end position="39"/>
    </location>
</feature>
<evidence type="ECO:0000256" key="1">
    <source>
        <dbReference type="SAM" id="Phobius"/>
    </source>
</evidence>
<keyword evidence="1" id="KW-1133">Transmembrane helix</keyword>
<dbReference type="EMBL" id="CH476631">
    <property type="protein sequence ID" value="EDN92574.1"/>
    <property type="molecule type" value="Genomic_DNA"/>
</dbReference>
<evidence type="ECO:0000313" key="3">
    <source>
        <dbReference type="Proteomes" id="UP000001312"/>
    </source>
</evidence>
<reference evidence="3" key="1">
    <citation type="journal article" date="2011" name="PLoS Genet.">
        <title>Genomic analysis of the necrotrophic fungal pathogens Sclerotinia sclerotiorum and Botrytis cinerea.</title>
        <authorList>
            <person name="Amselem J."/>
            <person name="Cuomo C.A."/>
            <person name="van Kan J.A."/>
            <person name="Viaud M."/>
            <person name="Benito E.P."/>
            <person name="Couloux A."/>
            <person name="Coutinho P.M."/>
            <person name="de Vries R.P."/>
            <person name="Dyer P.S."/>
            <person name="Fillinger S."/>
            <person name="Fournier E."/>
            <person name="Gout L."/>
            <person name="Hahn M."/>
            <person name="Kohn L."/>
            <person name="Lapalu N."/>
            <person name="Plummer K.M."/>
            <person name="Pradier J.M."/>
            <person name="Quevillon E."/>
            <person name="Sharon A."/>
            <person name="Simon A."/>
            <person name="ten Have A."/>
            <person name="Tudzynski B."/>
            <person name="Tudzynski P."/>
            <person name="Wincker P."/>
            <person name="Andrew M."/>
            <person name="Anthouard V."/>
            <person name="Beever R.E."/>
            <person name="Beffa R."/>
            <person name="Benoit I."/>
            <person name="Bouzid O."/>
            <person name="Brault B."/>
            <person name="Chen Z."/>
            <person name="Choquer M."/>
            <person name="Collemare J."/>
            <person name="Cotton P."/>
            <person name="Danchin E.G."/>
            <person name="Da Silva C."/>
            <person name="Gautier A."/>
            <person name="Giraud C."/>
            <person name="Giraud T."/>
            <person name="Gonzalez C."/>
            <person name="Grossetete S."/>
            <person name="Guldener U."/>
            <person name="Henrissat B."/>
            <person name="Howlett B.J."/>
            <person name="Kodira C."/>
            <person name="Kretschmer M."/>
            <person name="Lappartient A."/>
            <person name="Leroch M."/>
            <person name="Levis C."/>
            <person name="Mauceli E."/>
            <person name="Neuveglise C."/>
            <person name="Oeser B."/>
            <person name="Pearson M."/>
            <person name="Poulain J."/>
            <person name="Poussereau N."/>
            <person name="Quesneville H."/>
            <person name="Rascle C."/>
            <person name="Schumacher J."/>
            <person name="Segurens B."/>
            <person name="Sexton A."/>
            <person name="Silva E."/>
            <person name="Sirven C."/>
            <person name="Soanes D.M."/>
            <person name="Talbot N.J."/>
            <person name="Templeton M."/>
            <person name="Yandava C."/>
            <person name="Yarden O."/>
            <person name="Zeng Q."/>
            <person name="Rollins J.A."/>
            <person name="Lebrun M.H."/>
            <person name="Dickman M."/>
        </authorList>
    </citation>
    <scope>NUCLEOTIDE SEQUENCE [LARGE SCALE GENOMIC DNA]</scope>
    <source>
        <strain evidence="3">ATCC 18683 / 1980 / Ss-1</strain>
    </source>
</reference>
<keyword evidence="1" id="KW-0812">Transmembrane</keyword>
<sequence>MDYTIVQFAMTLFQSTYRRSGLATVAIKPIILVVSIIGLNPPFGF</sequence>
<dbReference type="KEGG" id="ssl:SS1G_08437"/>
<keyword evidence="3" id="KW-1185">Reference proteome</keyword>
<dbReference type="Proteomes" id="UP000001312">
    <property type="component" value="Unassembled WGS sequence"/>
</dbReference>
<accession>A7ESY2</accession>
<dbReference type="AlphaFoldDB" id="A7ESY2"/>
<dbReference type="HOGENOM" id="CLU_3207894_0_0_1"/>
<organism evidence="2 3">
    <name type="scientific">Sclerotinia sclerotiorum (strain ATCC 18683 / 1980 / Ss-1)</name>
    <name type="common">White mold</name>
    <name type="synonym">Whetzelinia sclerotiorum</name>
    <dbReference type="NCBI Taxonomy" id="665079"/>
    <lineage>
        <taxon>Eukaryota</taxon>
        <taxon>Fungi</taxon>
        <taxon>Dikarya</taxon>
        <taxon>Ascomycota</taxon>
        <taxon>Pezizomycotina</taxon>
        <taxon>Leotiomycetes</taxon>
        <taxon>Helotiales</taxon>
        <taxon>Sclerotiniaceae</taxon>
        <taxon>Sclerotinia</taxon>
    </lineage>
</organism>
<dbReference type="RefSeq" id="XP_001590697.1">
    <property type="nucleotide sequence ID" value="XM_001590647.1"/>
</dbReference>
<proteinExistence type="predicted"/>
<evidence type="ECO:0000313" key="2">
    <source>
        <dbReference type="EMBL" id="EDN92574.1"/>
    </source>
</evidence>
<name>A7ESY2_SCLS1</name>